<dbReference type="OrthoDB" id="9805856at2"/>
<dbReference type="STRING" id="1291764.GCA_001311235_02265"/>
<reference evidence="2 3" key="1">
    <citation type="submission" date="2014-12" db="EMBL/GenBank/DDBJ databases">
        <title>Draft genome sequences of 10 type strains of Lactococcus.</title>
        <authorList>
            <person name="Sun Z."/>
            <person name="Zhong Z."/>
            <person name="Liu W."/>
            <person name="Zhang W."/>
            <person name="Zhang H."/>
        </authorList>
    </citation>
    <scope>NUCLEOTIDE SEQUENCE [LARGE SCALE GENOMIC DNA]</scope>
    <source>
        <strain evidence="2 3">JCM 16395</strain>
    </source>
</reference>
<gene>
    <name evidence="2" type="ORF">RT41_GL001732</name>
</gene>
<evidence type="ECO:0000313" key="3">
    <source>
        <dbReference type="Proteomes" id="UP000218181"/>
    </source>
</evidence>
<dbReference type="GO" id="GO:0003677">
    <property type="term" value="F:DNA binding"/>
    <property type="evidence" value="ECO:0007669"/>
    <property type="project" value="InterPro"/>
</dbReference>
<dbReference type="InterPro" id="IPR010982">
    <property type="entry name" value="Lambda_DNA-bd_dom_sf"/>
</dbReference>
<accession>A0A2A5RKC6</accession>
<dbReference type="Proteomes" id="UP000218181">
    <property type="component" value="Unassembled WGS sequence"/>
</dbReference>
<dbReference type="AlphaFoldDB" id="A0A2A5RKC6"/>
<dbReference type="Gene3D" id="1.10.260.40">
    <property type="entry name" value="lambda repressor-like DNA-binding domains"/>
    <property type="match status" value="1"/>
</dbReference>
<evidence type="ECO:0000259" key="1">
    <source>
        <dbReference type="Pfam" id="PF13443"/>
    </source>
</evidence>
<organism evidence="2 3">
    <name type="scientific">Lactococcus fujiensis JCM 16395</name>
    <dbReference type="NCBI Taxonomy" id="1291764"/>
    <lineage>
        <taxon>Bacteria</taxon>
        <taxon>Bacillati</taxon>
        <taxon>Bacillota</taxon>
        <taxon>Bacilli</taxon>
        <taxon>Lactobacillales</taxon>
        <taxon>Streptococcaceae</taxon>
        <taxon>Lactococcus</taxon>
    </lineage>
</organism>
<proteinExistence type="predicted"/>
<protein>
    <submittedName>
        <fullName evidence="2">HTH-type transcriptional regulator</fullName>
    </submittedName>
</protein>
<feature type="domain" description="HTH cro/C1-type" evidence="1">
    <location>
        <begin position="6"/>
        <end position="62"/>
    </location>
</feature>
<comment type="caution">
    <text evidence="2">The sequence shown here is derived from an EMBL/GenBank/DDBJ whole genome shotgun (WGS) entry which is preliminary data.</text>
</comment>
<dbReference type="EMBL" id="JXJU01000007">
    <property type="protein sequence ID" value="PCR99619.1"/>
    <property type="molecule type" value="Genomic_DNA"/>
</dbReference>
<dbReference type="InterPro" id="IPR001387">
    <property type="entry name" value="Cro/C1-type_HTH"/>
</dbReference>
<keyword evidence="3" id="KW-1185">Reference proteome</keyword>
<dbReference type="Pfam" id="PF13443">
    <property type="entry name" value="HTH_26"/>
    <property type="match status" value="1"/>
</dbReference>
<dbReference type="CDD" id="cd00093">
    <property type="entry name" value="HTH_XRE"/>
    <property type="match status" value="1"/>
</dbReference>
<evidence type="ECO:0000313" key="2">
    <source>
        <dbReference type="EMBL" id="PCR99619.1"/>
    </source>
</evidence>
<sequence length="111" mass="12965">MTVFERISELSKKHGKSVKTVALDLGFSENLFYRWKETQPKASDLAKVADYFHTTLDDLMGREIVPSNEKDLLQLIQHAQVFDGYNINSKDKEFIQLFIRTYFEMENGNQI</sequence>
<dbReference type="SUPFAM" id="SSF47413">
    <property type="entry name" value="lambda repressor-like DNA-binding domains"/>
    <property type="match status" value="1"/>
</dbReference>
<name>A0A2A5RKC6_9LACT</name>
<dbReference type="RefSeq" id="WP_054639649.1">
    <property type="nucleotide sequence ID" value="NZ_BBAL01000008.1"/>
</dbReference>